<organism evidence="2">
    <name type="scientific">marine sediment metagenome</name>
    <dbReference type="NCBI Taxonomy" id="412755"/>
    <lineage>
        <taxon>unclassified sequences</taxon>
        <taxon>metagenomes</taxon>
        <taxon>ecological metagenomes</taxon>
    </lineage>
</organism>
<evidence type="ECO:0000259" key="1">
    <source>
        <dbReference type="PROSITE" id="PS50943"/>
    </source>
</evidence>
<sequence length="69" mass="7955">MRINLGRLRALRLAVGLTKKELSDVIGCIENTISRWENGATKKPLGIYRKELEKFFRKHAHVLNPDNPK</sequence>
<reference evidence="2" key="1">
    <citation type="journal article" date="2014" name="Front. Microbiol.">
        <title>High frequency of phylogenetically diverse reductive dehalogenase-homologous genes in deep subseafloor sedimentary metagenomes.</title>
        <authorList>
            <person name="Kawai M."/>
            <person name="Futagami T."/>
            <person name="Toyoda A."/>
            <person name="Takaki Y."/>
            <person name="Nishi S."/>
            <person name="Hori S."/>
            <person name="Arai W."/>
            <person name="Tsubouchi T."/>
            <person name="Morono Y."/>
            <person name="Uchiyama I."/>
            <person name="Ito T."/>
            <person name="Fujiyama A."/>
            <person name="Inagaki F."/>
            <person name="Takami H."/>
        </authorList>
    </citation>
    <scope>NUCLEOTIDE SEQUENCE</scope>
    <source>
        <strain evidence="2">Expedition CK06-06</strain>
    </source>
</reference>
<comment type="caution">
    <text evidence="2">The sequence shown here is derived from an EMBL/GenBank/DDBJ whole genome shotgun (WGS) entry which is preliminary data.</text>
</comment>
<name>X1LWB8_9ZZZZ</name>
<dbReference type="EMBL" id="BARV01011613">
    <property type="protein sequence ID" value="GAI10076.1"/>
    <property type="molecule type" value="Genomic_DNA"/>
</dbReference>
<dbReference type="GO" id="GO:0003677">
    <property type="term" value="F:DNA binding"/>
    <property type="evidence" value="ECO:0007669"/>
    <property type="project" value="InterPro"/>
</dbReference>
<dbReference type="SUPFAM" id="SSF47413">
    <property type="entry name" value="lambda repressor-like DNA-binding domains"/>
    <property type="match status" value="1"/>
</dbReference>
<evidence type="ECO:0000313" key="2">
    <source>
        <dbReference type="EMBL" id="GAI10076.1"/>
    </source>
</evidence>
<dbReference type="CDD" id="cd00093">
    <property type="entry name" value="HTH_XRE"/>
    <property type="match status" value="1"/>
</dbReference>
<proteinExistence type="predicted"/>
<dbReference type="Pfam" id="PF01381">
    <property type="entry name" value="HTH_3"/>
    <property type="match status" value="1"/>
</dbReference>
<accession>X1LWB8</accession>
<dbReference type="AlphaFoldDB" id="X1LWB8"/>
<dbReference type="Gene3D" id="1.10.260.40">
    <property type="entry name" value="lambda repressor-like DNA-binding domains"/>
    <property type="match status" value="1"/>
</dbReference>
<dbReference type="InterPro" id="IPR001387">
    <property type="entry name" value="Cro/C1-type_HTH"/>
</dbReference>
<dbReference type="PROSITE" id="PS50943">
    <property type="entry name" value="HTH_CROC1"/>
    <property type="match status" value="1"/>
</dbReference>
<dbReference type="InterPro" id="IPR010982">
    <property type="entry name" value="Lambda_DNA-bd_dom_sf"/>
</dbReference>
<feature type="domain" description="HTH cro/C1-type" evidence="1">
    <location>
        <begin position="8"/>
        <end position="63"/>
    </location>
</feature>
<dbReference type="SMART" id="SM00530">
    <property type="entry name" value="HTH_XRE"/>
    <property type="match status" value="1"/>
</dbReference>
<protein>
    <recommendedName>
        <fullName evidence="1">HTH cro/C1-type domain-containing protein</fullName>
    </recommendedName>
</protein>
<gene>
    <name evidence="2" type="ORF">S06H3_21933</name>
</gene>